<dbReference type="SUPFAM" id="SSF56300">
    <property type="entry name" value="Metallo-dependent phosphatases"/>
    <property type="match status" value="1"/>
</dbReference>
<feature type="compositionally biased region" description="Low complexity" evidence="1">
    <location>
        <begin position="219"/>
        <end position="228"/>
    </location>
</feature>
<evidence type="ECO:0008006" key="4">
    <source>
        <dbReference type="Google" id="ProtNLM"/>
    </source>
</evidence>
<reference evidence="3" key="1">
    <citation type="submission" date="2021-01" db="EMBL/GenBank/DDBJ databases">
        <authorList>
            <person name="Corre E."/>
            <person name="Pelletier E."/>
            <person name="Niang G."/>
            <person name="Scheremetjew M."/>
            <person name="Finn R."/>
            <person name="Kale V."/>
            <person name="Holt S."/>
            <person name="Cochrane G."/>
            <person name="Meng A."/>
            <person name="Brown T."/>
            <person name="Cohen L."/>
        </authorList>
    </citation>
    <scope>NUCLEOTIDE SEQUENCE</scope>
    <source>
        <strain evidence="3">CCMP 410</strain>
    </source>
</reference>
<feature type="compositionally biased region" description="Pro residues" evidence="1">
    <location>
        <begin position="229"/>
        <end position="241"/>
    </location>
</feature>
<feature type="region of interest" description="Disordered" evidence="1">
    <location>
        <begin position="187"/>
        <end position="295"/>
    </location>
</feature>
<sequence>MFTRRRRQPEPGVPVGDIPDGVSTIAGGDESVMGGMSFMGDGVSLDGQSVLLPGDPGYIAPGADDPETPSTTDDVSSINSSIYGGGAFFGAEGKADNGEDSVMDASRAAMKGDSGKGVSGVPSNPEEPKGAADGEEGDKKKGAAAGICCLPPWVTSAPTWLKAVIVIAVALLVGAIVLLGVAAGLDGQSNPDAVGGNDDRFQPTVSPVDPDPLDPTPAPTLTKTLAPVTNPPTGQPVPGQTPVPTTLPSFAPSAQPTTPGPSAAPSLGPTMSPSMMPTARQTSPPSGLPVTPLPTPPPADGRTVFYLNGGRPLGQHLVDYTNNLAQLPKETDDSFFVNLGDWGSPRDYNCSESSYNEVSILYSDSSVPVYFVPGDNEYNDCEVIGPETALEFWYEYLLRYDRKHWGEPPYEVRRQAEPYEENFAFVSKQVLYVGLNLVGGLKLDDVWDSRLLADLEWVQENFDRYEDDIIQMVVFSHSDPRLTNNAMFFNEFENRVRDVYAPKGVILCHRNLQNRPANMEIQYNGVENYAVLTVYGSIWPPMRIEIDAMNGVLSWNQGDWWDRLNN</sequence>
<feature type="transmembrane region" description="Helical" evidence="2">
    <location>
        <begin position="163"/>
        <end position="185"/>
    </location>
</feature>
<feature type="compositionally biased region" description="Pro residues" evidence="1">
    <location>
        <begin position="209"/>
        <end position="218"/>
    </location>
</feature>
<dbReference type="AlphaFoldDB" id="A0A7S1YN44"/>
<evidence type="ECO:0000313" key="3">
    <source>
        <dbReference type="EMBL" id="CAD9311377.1"/>
    </source>
</evidence>
<gene>
    <name evidence="3" type="ORF">GOCE00092_LOCUS27115</name>
</gene>
<name>A0A7S1YN44_9STRA</name>
<protein>
    <recommendedName>
        <fullName evidence="4">Calcineurin-like phosphoesterase domain-containing protein</fullName>
    </recommendedName>
</protein>
<dbReference type="InterPro" id="IPR029052">
    <property type="entry name" value="Metallo-depent_PP-like"/>
</dbReference>
<keyword evidence="2" id="KW-0472">Membrane</keyword>
<feature type="compositionally biased region" description="Polar residues" evidence="1">
    <location>
        <begin position="269"/>
        <end position="281"/>
    </location>
</feature>
<feature type="compositionally biased region" description="Basic and acidic residues" evidence="1">
    <location>
        <begin position="126"/>
        <end position="138"/>
    </location>
</feature>
<keyword evidence="2" id="KW-0812">Transmembrane</keyword>
<feature type="region of interest" description="Disordered" evidence="1">
    <location>
        <begin position="109"/>
        <end position="138"/>
    </location>
</feature>
<keyword evidence="2" id="KW-1133">Transmembrane helix</keyword>
<accession>A0A7S1YN44</accession>
<dbReference type="EMBL" id="HBGK01051484">
    <property type="protein sequence ID" value="CAD9311377.1"/>
    <property type="molecule type" value="Transcribed_RNA"/>
</dbReference>
<feature type="region of interest" description="Disordered" evidence="1">
    <location>
        <begin position="1"/>
        <end position="29"/>
    </location>
</feature>
<organism evidence="3">
    <name type="scientific">Grammatophora oceanica</name>
    <dbReference type="NCBI Taxonomy" id="210454"/>
    <lineage>
        <taxon>Eukaryota</taxon>
        <taxon>Sar</taxon>
        <taxon>Stramenopiles</taxon>
        <taxon>Ochrophyta</taxon>
        <taxon>Bacillariophyta</taxon>
        <taxon>Fragilariophyceae</taxon>
        <taxon>Fragilariophycidae</taxon>
        <taxon>Rhabdonematales</taxon>
        <taxon>Grammatophoraceae</taxon>
        <taxon>Grammatophora</taxon>
    </lineage>
</organism>
<proteinExistence type="predicted"/>
<evidence type="ECO:0000256" key="2">
    <source>
        <dbReference type="SAM" id="Phobius"/>
    </source>
</evidence>
<evidence type="ECO:0000256" key="1">
    <source>
        <dbReference type="SAM" id="MobiDB-lite"/>
    </source>
</evidence>